<evidence type="ECO:0000256" key="2">
    <source>
        <dbReference type="ARBA" id="ARBA00022692"/>
    </source>
</evidence>
<keyword evidence="8" id="KW-1185">Reference proteome</keyword>
<feature type="compositionally biased region" description="Polar residues" evidence="5">
    <location>
        <begin position="133"/>
        <end position="142"/>
    </location>
</feature>
<dbReference type="GO" id="GO:0004930">
    <property type="term" value="F:G protein-coupled receptor activity"/>
    <property type="evidence" value="ECO:0007669"/>
    <property type="project" value="InterPro"/>
</dbReference>
<organism evidence="7 8">
    <name type="scientific">Dreissena polymorpha</name>
    <name type="common">Zebra mussel</name>
    <name type="synonym">Mytilus polymorpha</name>
    <dbReference type="NCBI Taxonomy" id="45954"/>
    <lineage>
        <taxon>Eukaryota</taxon>
        <taxon>Metazoa</taxon>
        <taxon>Spiralia</taxon>
        <taxon>Lophotrochozoa</taxon>
        <taxon>Mollusca</taxon>
        <taxon>Bivalvia</taxon>
        <taxon>Autobranchia</taxon>
        <taxon>Heteroconchia</taxon>
        <taxon>Euheterodonta</taxon>
        <taxon>Imparidentia</taxon>
        <taxon>Neoheterodontei</taxon>
        <taxon>Myida</taxon>
        <taxon>Dreissenoidea</taxon>
        <taxon>Dreissenidae</taxon>
        <taxon>Dreissena</taxon>
    </lineage>
</organism>
<protein>
    <recommendedName>
        <fullName evidence="9">G-protein coupled receptors family 2 profile 2 domain-containing protein</fullName>
    </recommendedName>
</protein>
<keyword evidence="4 6" id="KW-0472">Membrane</keyword>
<comment type="subcellular location">
    <subcellularLocation>
        <location evidence="1">Membrane</location>
        <topology evidence="1">Multi-pass membrane protein</topology>
    </subcellularLocation>
</comment>
<feature type="transmembrane region" description="Helical" evidence="6">
    <location>
        <begin position="22"/>
        <end position="46"/>
    </location>
</feature>
<reference evidence="7" key="2">
    <citation type="submission" date="2020-11" db="EMBL/GenBank/DDBJ databases">
        <authorList>
            <person name="McCartney M.A."/>
            <person name="Auch B."/>
            <person name="Kono T."/>
            <person name="Mallez S."/>
            <person name="Becker A."/>
            <person name="Gohl D.M."/>
            <person name="Silverstein K.A.T."/>
            <person name="Koren S."/>
            <person name="Bechman K.B."/>
            <person name="Herman A."/>
            <person name="Abrahante J.E."/>
            <person name="Garbe J."/>
        </authorList>
    </citation>
    <scope>NUCLEOTIDE SEQUENCE</scope>
    <source>
        <strain evidence="7">Duluth1</strain>
        <tissue evidence="7">Whole animal</tissue>
    </source>
</reference>
<name>A0A9D3Y989_DREPO</name>
<dbReference type="PANTHER" id="PTHR45902">
    <property type="entry name" value="LATROPHILIN RECEPTOR-LIKE PROTEIN A"/>
    <property type="match status" value="1"/>
</dbReference>
<gene>
    <name evidence="7" type="ORF">DPMN_083389</name>
</gene>
<reference evidence="7" key="1">
    <citation type="journal article" date="2019" name="bioRxiv">
        <title>The Genome of the Zebra Mussel, Dreissena polymorpha: A Resource for Invasive Species Research.</title>
        <authorList>
            <person name="McCartney M.A."/>
            <person name="Auch B."/>
            <person name="Kono T."/>
            <person name="Mallez S."/>
            <person name="Zhang Y."/>
            <person name="Obille A."/>
            <person name="Becker A."/>
            <person name="Abrahante J.E."/>
            <person name="Garbe J."/>
            <person name="Badalamenti J.P."/>
            <person name="Herman A."/>
            <person name="Mangelson H."/>
            <person name="Liachko I."/>
            <person name="Sullivan S."/>
            <person name="Sone E.D."/>
            <person name="Koren S."/>
            <person name="Silverstein K.A.T."/>
            <person name="Beckman K.B."/>
            <person name="Gohl D.M."/>
        </authorList>
    </citation>
    <scope>NUCLEOTIDE SEQUENCE</scope>
    <source>
        <strain evidence="7">Duluth1</strain>
        <tissue evidence="7">Whole animal</tissue>
    </source>
</reference>
<dbReference type="Proteomes" id="UP000828390">
    <property type="component" value="Unassembled WGS sequence"/>
</dbReference>
<evidence type="ECO:0008006" key="9">
    <source>
        <dbReference type="Google" id="ProtNLM"/>
    </source>
</evidence>
<dbReference type="AlphaFoldDB" id="A0A9D3Y989"/>
<feature type="transmembrane region" description="Helical" evidence="6">
    <location>
        <begin position="67"/>
        <end position="87"/>
    </location>
</feature>
<dbReference type="InterPro" id="IPR000832">
    <property type="entry name" value="GPCR_2_secretin-like"/>
</dbReference>
<dbReference type="EMBL" id="JAIWYP010000016">
    <property type="protein sequence ID" value="KAH3695930.1"/>
    <property type="molecule type" value="Genomic_DNA"/>
</dbReference>
<proteinExistence type="predicted"/>
<evidence type="ECO:0000313" key="7">
    <source>
        <dbReference type="EMBL" id="KAH3695930.1"/>
    </source>
</evidence>
<dbReference type="Pfam" id="PF00002">
    <property type="entry name" value="7tm_2"/>
    <property type="match status" value="1"/>
</dbReference>
<evidence type="ECO:0000256" key="4">
    <source>
        <dbReference type="ARBA" id="ARBA00023136"/>
    </source>
</evidence>
<dbReference type="InterPro" id="IPR053231">
    <property type="entry name" value="GPCR_LN-TM7"/>
</dbReference>
<evidence type="ECO:0000256" key="1">
    <source>
        <dbReference type="ARBA" id="ARBA00004141"/>
    </source>
</evidence>
<evidence type="ECO:0000313" key="8">
    <source>
        <dbReference type="Proteomes" id="UP000828390"/>
    </source>
</evidence>
<feature type="compositionally biased region" description="Low complexity" evidence="5">
    <location>
        <begin position="198"/>
        <end position="212"/>
    </location>
</feature>
<feature type="transmembrane region" description="Helical" evidence="6">
    <location>
        <begin position="93"/>
        <end position="114"/>
    </location>
</feature>
<keyword evidence="3 6" id="KW-1133">Transmembrane helix</keyword>
<dbReference type="PANTHER" id="PTHR45902:SF4">
    <property type="entry name" value="G-PROTEIN COUPLED RECEPTORS FAMILY 2 PROFILE 2 DOMAIN-CONTAINING PROTEIN"/>
    <property type="match status" value="1"/>
</dbReference>
<dbReference type="GO" id="GO:0016020">
    <property type="term" value="C:membrane"/>
    <property type="evidence" value="ECO:0007669"/>
    <property type="project" value="UniProtKB-SubCell"/>
</dbReference>
<dbReference type="Gene3D" id="1.20.1070.10">
    <property type="entry name" value="Rhodopsin 7-helix transmembrane proteins"/>
    <property type="match status" value="1"/>
</dbReference>
<feature type="region of interest" description="Disordered" evidence="5">
    <location>
        <begin position="133"/>
        <end position="212"/>
    </location>
</feature>
<keyword evidence="2 6" id="KW-0812">Transmembrane</keyword>
<accession>A0A9D3Y989</accession>
<sequence length="212" mass="23740">MLTENTLGYGGRPCYLTNPQSILFFVAIPISVVMVVNLVMYISVIVKIMRLPEMGESKSRERNNLKIFVKLSTITGLTWIFGIVYELTDVELFGFLFTLFNASQGILIMFSFVINKRVASLICKKSYSASTQKSTRSATEMTEASEHMKSTRSATMMTEASEHMKSTRSASEMAEALEHMQRTSSATEMTEDFEHMQSSSSATYITSASQHI</sequence>
<evidence type="ECO:0000256" key="6">
    <source>
        <dbReference type="SAM" id="Phobius"/>
    </source>
</evidence>
<evidence type="ECO:0000256" key="5">
    <source>
        <dbReference type="SAM" id="MobiDB-lite"/>
    </source>
</evidence>
<comment type="caution">
    <text evidence="7">The sequence shown here is derived from an EMBL/GenBank/DDBJ whole genome shotgun (WGS) entry which is preliminary data.</text>
</comment>
<evidence type="ECO:0000256" key="3">
    <source>
        <dbReference type="ARBA" id="ARBA00022989"/>
    </source>
</evidence>